<dbReference type="InParanoid" id="H2YU87"/>
<dbReference type="Ensembl" id="ENSCSAVT00000009011.1">
    <property type="protein sequence ID" value="ENSCSAVP00000008897.1"/>
    <property type="gene ID" value="ENSCSAVG00000005275.1"/>
</dbReference>
<feature type="region of interest" description="Disordered" evidence="1">
    <location>
        <begin position="97"/>
        <end position="276"/>
    </location>
</feature>
<feature type="compositionally biased region" description="Basic residues" evidence="1">
    <location>
        <begin position="1"/>
        <end position="15"/>
    </location>
</feature>
<feature type="compositionally biased region" description="Basic and acidic residues" evidence="1">
    <location>
        <begin position="198"/>
        <end position="208"/>
    </location>
</feature>
<feature type="compositionally biased region" description="Acidic residues" evidence="1">
    <location>
        <begin position="261"/>
        <end position="272"/>
    </location>
</feature>
<feature type="region of interest" description="Disordered" evidence="1">
    <location>
        <begin position="1"/>
        <end position="85"/>
    </location>
</feature>
<dbReference type="HOGENOM" id="CLU_913772_0_0_1"/>
<proteinExistence type="predicted"/>
<evidence type="ECO:0000313" key="2">
    <source>
        <dbReference type="Ensembl" id="ENSCSAVP00000008897.1"/>
    </source>
</evidence>
<reference evidence="2" key="2">
    <citation type="submission" date="2025-08" db="UniProtKB">
        <authorList>
            <consortium name="Ensembl"/>
        </authorList>
    </citation>
    <scope>IDENTIFICATION</scope>
</reference>
<accession>H2YU87</accession>
<sequence length="305" mass="35561">MPRASHPRHAHHGQKHNLLLSKPGVRQPRPSFLSHSVRPRLPLQDGGFVAPHLRQHSGQMSGSRLHNRQPPRSQSYQEDTQYQEDDQYEEEMYYPSRDHLPRRDQPPSPPRHHSPISQMIRASPHLNIDRPSPHEIRRSPGRHDIRRSPPRHEVRPSPYANKTRRSPTRQAIRRSPPRRAGMRQENRHAVHGQVNRRSSVEEAARETGQETDMEEAYRLHREKLSRSIRERKIRQDEESGRNTPNEDDRQPLHDTSHQDEVLSEDPGYEEAGNDAMEQDMSGLSCLAHYLLHIKTLKSKKANEEI</sequence>
<name>H2YU87_CIOSA</name>
<protein>
    <submittedName>
        <fullName evidence="2">Uncharacterized protein</fullName>
    </submittedName>
</protein>
<feature type="compositionally biased region" description="Basic and acidic residues" evidence="1">
    <location>
        <begin position="127"/>
        <end position="155"/>
    </location>
</feature>
<evidence type="ECO:0000256" key="1">
    <source>
        <dbReference type="SAM" id="MobiDB-lite"/>
    </source>
</evidence>
<organism evidence="2 3">
    <name type="scientific">Ciona savignyi</name>
    <name type="common">Pacific transparent sea squirt</name>
    <dbReference type="NCBI Taxonomy" id="51511"/>
    <lineage>
        <taxon>Eukaryota</taxon>
        <taxon>Metazoa</taxon>
        <taxon>Chordata</taxon>
        <taxon>Tunicata</taxon>
        <taxon>Ascidiacea</taxon>
        <taxon>Phlebobranchia</taxon>
        <taxon>Cionidae</taxon>
        <taxon>Ciona</taxon>
    </lineage>
</organism>
<evidence type="ECO:0000313" key="3">
    <source>
        <dbReference type="Proteomes" id="UP000007875"/>
    </source>
</evidence>
<reference evidence="2" key="3">
    <citation type="submission" date="2025-09" db="UniProtKB">
        <authorList>
            <consortium name="Ensembl"/>
        </authorList>
    </citation>
    <scope>IDENTIFICATION</scope>
</reference>
<feature type="compositionally biased region" description="Basic and acidic residues" evidence="1">
    <location>
        <begin position="215"/>
        <end position="260"/>
    </location>
</feature>
<reference evidence="3" key="1">
    <citation type="submission" date="2003-08" db="EMBL/GenBank/DDBJ databases">
        <authorList>
            <person name="Birren B."/>
            <person name="Nusbaum C."/>
            <person name="Abebe A."/>
            <person name="Abouelleil A."/>
            <person name="Adekoya E."/>
            <person name="Ait-zahra M."/>
            <person name="Allen N."/>
            <person name="Allen T."/>
            <person name="An P."/>
            <person name="Anderson M."/>
            <person name="Anderson S."/>
            <person name="Arachchi H."/>
            <person name="Armbruster J."/>
            <person name="Bachantsang P."/>
            <person name="Baldwin J."/>
            <person name="Barry A."/>
            <person name="Bayul T."/>
            <person name="Blitshsteyn B."/>
            <person name="Bloom T."/>
            <person name="Blye J."/>
            <person name="Boguslavskiy L."/>
            <person name="Borowsky M."/>
            <person name="Boukhgalter B."/>
            <person name="Brunache A."/>
            <person name="Butler J."/>
            <person name="Calixte N."/>
            <person name="Calvo S."/>
            <person name="Camarata J."/>
            <person name="Campo K."/>
            <person name="Chang J."/>
            <person name="Cheshatsang Y."/>
            <person name="Citroen M."/>
            <person name="Collymore A."/>
            <person name="Considine T."/>
            <person name="Cook A."/>
            <person name="Cooke P."/>
            <person name="Corum B."/>
            <person name="Cuomo C."/>
            <person name="David R."/>
            <person name="Dawoe T."/>
            <person name="Degray S."/>
            <person name="Dodge S."/>
            <person name="Dooley K."/>
            <person name="Dorje P."/>
            <person name="Dorjee K."/>
            <person name="Dorris L."/>
            <person name="Duffey N."/>
            <person name="Dupes A."/>
            <person name="Elkins T."/>
            <person name="Engels R."/>
            <person name="Erickson J."/>
            <person name="Farina A."/>
            <person name="Faro S."/>
            <person name="Ferreira P."/>
            <person name="Fischer H."/>
            <person name="Fitzgerald M."/>
            <person name="Foley K."/>
            <person name="Gage D."/>
            <person name="Galagan J."/>
            <person name="Gearin G."/>
            <person name="Gnerre S."/>
            <person name="Gnirke A."/>
            <person name="Goyette A."/>
            <person name="Graham J."/>
            <person name="Grandbois E."/>
            <person name="Gyaltsen K."/>
            <person name="Hafez N."/>
            <person name="Hagopian D."/>
            <person name="Hagos B."/>
            <person name="Hall J."/>
            <person name="Hatcher B."/>
            <person name="Heller A."/>
            <person name="Higgins H."/>
            <person name="Honan T."/>
            <person name="Horn A."/>
            <person name="Houde N."/>
            <person name="Hughes L."/>
            <person name="Hulme W."/>
            <person name="Husby E."/>
            <person name="Iliev I."/>
            <person name="Jaffe D."/>
            <person name="Jones C."/>
            <person name="Kamal M."/>
            <person name="Kamat A."/>
            <person name="Kamvysselis M."/>
            <person name="Karlsson E."/>
            <person name="Kells C."/>
            <person name="Kieu A."/>
            <person name="Kisner P."/>
            <person name="Kodira C."/>
            <person name="Kulbokas E."/>
            <person name="Labutti K."/>
            <person name="Lama D."/>
            <person name="Landers T."/>
            <person name="Leger J."/>
            <person name="Levine S."/>
            <person name="Lewis D."/>
            <person name="Lewis T."/>
            <person name="Lindblad-toh K."/>
            <person name="Liu X."/>
            <person name="Lokyitsang T."/>
            <person name="Lokyitsang Y."/>
            <person name="Lucien O."/>
            <person name="Lui A."/>
            <person name="Ma L.J."/>
            <person name="Mabbitt R."/>
            <person name="Macdonald J."/>
            <person name="Maclean C."/>
            <person name="Major J."/>
            <person name="Manning J."/>
            <person name="Marabella R."/>
            <person name="Maru K."/>
            <person name="Matthews C."/>
            <person name="Mauceli E."/>
            <person name="Mccarthy M."/>
            <person name="Mcdonough S."/>
            <person name="Mcghee T."/>
            <person name="Meldrim J."/>
            <person name="Meneus L."/>
            <person name="Mesirov J."/>
            <person name="Mihalev A."/>
            <person name="Mihova T."/>
            <person name="Mikkelsen T."/>
            <person name="Mlenga V."/>
            <person name="Moru K."/>
            <person name="Mozes J."/>
            <person name="Mulrain L."/>
            <person name="Munson G."/>
            <person name="Naylor J."/>
            <person name="Newes C."/>
            <person name="Nguyen C."/>
            <person name="Nguyen N."/>
            <person name="Nguyen T."/>
            <person name="Nicol R."/>
            <person name="Nielsen C."/>
            <person name="Nizzari M."/>
            <person name="Norbu C."/>
            <person name="Norbu N."/>
            <person name="O'donnell P."/>
            <person name="Okoawo O."/>
            <person name="O'leary S."/>
            <person name="Omotosho B."/>
            <person name="O'neill K."/>
            <person name="Osman S."/>
            <person name="Parker S."/>
            <person name="Perrin D."/>
            <person name="Phunkhang P."/>
            <person name="Piqani B."/>
            <person name="Purcell S."/>
            <person name="Rachupka T."/>
            <person name="Ramasamy U."/>
            <person name="Rameau R."/>
            <person name="Ray V."/>
            <person name="Raymond C."/>
            <person name="Retta R."/>
            <person name="Richardson S."/>
            <person name="Rise C."/>
            <person name="Rodriguez J."/>
            <person name="Rogers J."/>
            <person name="Rogov P."/>
            <person name="Rutman M."/>
            <person name="Schupbach R."/>
            <person name="Seaman C."/>
            <person name="Settipalli S."/>
            <person name="Sharpe T."/>
            <person name="Sheridan J."/>
            <person name="Sherpa N."/>
            <person name="Shi J."/>
            <person name="Smirnov S."/>
            <person name="Smith C."/>
            <person name="Sougnez C."/>
            <person name="Spencer B."/>
            <person name="Stalker J."/>
            <person name="Stange-thomann N."/>
            <person name="Stavropoulos S."/>
            <person name="Stetson K."/>
            <person name="Stone C."/>
            <person name="Stone S."/>
            <person name="Stubbs M."/>
            <person name="Talamas J."/>
            <person name="Tchuinga P."/>
            <person name="Tenzing P."/>
            <person name="Tesfaye S."/>
            <person name="Theodore J."/>
            <person name="Thoulutsang Y."/>
            <person name="Topham K."/>
            <person name="Towey S."/>
            <person name="Tsamla T."/>
            <person name="Tsomo N."/>
            <person name="Vallee D."/>
            <person name="Vassiliev H."/>
            <person name="Venkataraman V."/>
            <person name="Vinson J."/>
            <person name="Vo A."/>
            <person name="Wade C."/>
            <person name="Wang S."/>
            <person name="Wangchuk T."/>
            <person name="Wangdi T."/>
            <person name="Whittaker C."/>
            <person name="Wilkinson J."/>
            <person name="Wu Y."/>
            <person name="Wyman D."/>
            <person name="Yadav S."/>
            <person name="Yang S."/>
            <person name="Yang X."/>
            <person name="Yeager S."/>
            <person name="Yee E."/>
            <person name="Young G."/>
            <person name="Zainoun J."/>
            <person name="Zembeck L."/>
            <person name="Zimmer A."/>
            <person name="Zody M."/>
            <person name="Lander E."/>
        </authorList>
    </citation>
    <scope>NUCLEOTIDE SEQUENCE [LARGE SCALE GENOMIC DNA]</scope>
</reference>
<feature type="compositionally biased region" description="Basic residues" evidence="1">
    <location>
        <begin position="162"/>
        <end position="181"/>
    </location>
</feature>
<dbReference type="Proteomes" id="UP000007875">
    <property type="component" value="Unassembled WGS sequence"/>
</dbReference>
<dbReference type="AlphaFoldDB" id="H2YU87"/>
<keyword evidence="3" id="KW-1185">Reference proteome</keyword>